<comment type="function">
    <text evidence="1 10">Transaldolase is important for the balance of metabolites in the pentose-phosphate pathway.</text>
</comment>
<dbReference type="SUPFAM" id="SSF51569">
    <property type="entry name" value="Aldolase"/>
    <property type="match status" value="1"/>
</dbReference>
<dbReference type="Pfam" id="PF00923">
    <property type="entry name" value="TAL_FSA"/>
    <property type="match status" value="1"/>
</dbReference>
<dbReference type="GO" id="GO:0006098">
    <property type="term" value="P:pentose-phosphate shunt"/>
    <property type="evidence" value="ECO:0007669"/>
    <property type="project" value="UniProtKB-UniRule"/>
</dbReference>
<evidence type="ECO:0000256" key="9">
    <source>
        <dbReference type="ARBA" id="ARBA00023270"/>
    </source>
</evidence>
<keyword evidence="12" id="KW-1185">Reference proteome</keyword>
<dbReference type="NCBIfam" id="NF002881">
    <property type="entry name" value="PRK03343.1"/>
    <property type="match status" value="1"/>
</dbReference>
<dbReference type="GO" id="GO:0005975">
    <property type="term" value="P:carbohydrate metabolic process"/>
    <property type="evidence" value="ECO:0007669"/>
    <property type="project" value="InterPro"/>
</dbReference>
<dbReference type="PANTHER" id="PTHR10683">
    <property type="entry name" value="TRANSALDOLASE"/>
    <property type="match status" value="1"/>
</dbReference>
<dbReference type="InterPro" id="IPR001585">
    <property type="entry name" value="TAL/FSA"/>
</dbReference>
<dbReference type="GO" id="GO:0004801">
    <property type="term" value="F:transaldolase activity"/>
    <property type="evidence" value="ECO:0007669"/>
    <property type="project" value="UniProtKB-UniRule"/>
</dbReference>
<dbReference type="RefSeq" id="WP_191617224.1">
    <property type="nucleotide sequence ID" value="NZ_JACYFG010000032.1"/>
</dbReference>
<evidence type="ECO:0000256" key="7">
    <source>
        <dbReference type="ARBA" id="ARBA00022679"/>
    </source>
</evidence>
<evidence type="ECO:0000313" key="11">
    <source>
        <dbReference type="EMBL" id="MBD5780106.1"/>
    </source>
</evidence>
<feature type="active site" description="Schiff-base intermediate with substrate" evidence="10">
    <location>
        <position position="146"/>
    </location>
</feature>
<evidence type="ECO:0000256" key="2">
    <source>
        <dbReference type="ARBA" id="ARBA00004496"/>
    </source>
</evidence>
<dbReference type="InterPro" id="IPR004732">
    <property type="entry name" value="Transaldolase_2"/>
</dbReference>
<dbReference type="GO" id="GO:0005737">
    <property type="term" value="C:cytoplasm"/>
    <property type="evidence" value="ECO:0007669"/>
    <property type="project" value="UniProtKB-SubCell"/>
</dbReference>
<evidence type="ECO:0000256" key="1">
    <source>
        <dbReference type="ARBA" id="ARBA00003518"/>
    </source>
</evidence>
<name>A0A927IHE8_9BACT</name>
<sequence length="384" mass="42759">MSNKTMDTERIRRLSDYGQSFWLDNLTREMLHDGELKARIKEEGLRGVTSNPKTFSDSVRSGKLYNEDIESLVNQGETNEAIYEALMVSDVQKACDAFRDLYESSAKVDGYVSIEVDPRLAHDPDGTLEAARNLWESVDRPNAMIKIPGTASCLPVIEQALYEGINVNVTLLFSVSRYREVAACYLRALRRRVRDGRDVKGLASVASFFLSRIDSKLESYLDDAAKSPDKRELTQSLRGTVAIAQARAAFESYSESYSNTAWKESLQKDGALPQRLLWASTSVKNKAYPETYYVDSLVGEGTVNTMPESTVRAFAEAGNLEKNAIEKAGEEPSKVFDSLEKLGIDLEVVSQELEDEGVQKFVDAFETGLRSVVRQAKQLRGAAV</sequence>
<proteinExistence type="inferred from homology"/>
<dbReference type="EC" id="2.2.1.2" evidence="5 10"/>
<gene>
    <name evidence="10 11" type="primary">tal</name>
    <name evidence="11" type="ORF">IEN85_11445</name>
</gene>
<protein>
    <recommendedName>
        <fullName evidence="5 10">Transaldolase</fullName>
        <ecNumber evidence="5 10">2.2.1.2</ecNumber>
    </recommendedName>
</protein>
<organism evidence="11 12">
    <name type="scientific">Pelagicoccus enzymogenes</name>
    <dbReference type="NCBI Taxonomy" id="2773457"/>
    <lineage>
        <taxon>Bacteria</taxon>
        <taxon>Pseudomonadati</taxon>
        <taxon>Verrucomicrobiota</taxon>
        <taxon>Opitutia</taxon>
        <taxon>Puniceicoccales</taxon>
        <taxon>Pelagicoccaceae</taxon>
        <taxon>Pelagicoccus</taxon>
    </lineage>
</organism>
<comment type="catalytic activity">
    <reaction evidence="10">
        <text>D-sedoheptulose 7-phosphate + D-glyceraldehyde 3-phosphate = D-erythrose 4-phosphate + beta-D-fructose 6-phosphate</text>
        <dbReference type="Rhea" id="RHEA:17053"/>
        <dbReference type="ChEBI" id="CHEBI:16897"/>
        <dbReference type="ChEBI" id="CHEBI:57483"/>
        <dbReference type="ChEBI" id="CHEBI:57634"/>
        <dbReference type="ChEBI" id="CHEBI:59776"/>
        <dbReference type="EC" id="2.2.1.2"/>
    </reaction>
</comment>
<dbReference type="CDD" id="cd00955">
    <property type="entry name" value="Transaldolase_like"/>
    <property type="match status" value="1"/>
</dbReference>
<keyword evidence="7 10" id="KW-0808">Transferase</keyword>
<comment type="subcellular location">
    <subcellularLocation>
        <location evidence="2 10">Cytoplasm</location>
    </subcellularLocation>
</comment>
<comment type="caution">
    <text evidence="11">The sequence shown here is derived from an EMBL/GenBank/DDBJ whole genome shotgun (WGS) entry which is preliminary data.</text>
</comment>
<dbReference type="PANTHER" id="PTHR10683:SF31">
    <property type="entry name" value="TRANSALDOLASE"/>
    <property type="match status" value="1"/>
</dbReference>
<evidence type="ECO:0000313" key="12">
    <source>
        <dbReference type="Proteomes" id="UP000622317"/>
    </source>
</evidence>
<reference evidence="11" key="1">
    <citation type="submission" date="2020-09" db="EMBL/GenBank/DDBJ databases">
        <title>Pelagicoccus enzymogenes sp. nov. with an EPS production, isolated from marine sediment.</title>
        <authorList>
            <person name="Feng X."/>
        </authorList>
    </citation>
    <scope>NUCLEOTIDE SEQUENCE</scope>
    <source>
        <strain evidence="11">NFK12</strain>
    </source>
</reference>
<evidence type="ECO:0000256" key="3">
    <source>
        <dbReference type="ARBA" id="ARBA00004857"/>
    </source>
</evidence>
<dbReference type="InterPro" id="IPR013785">
    <property type="entry name" value="Aldolase_TIM"/>
</dbReference>
<dbReference type="NCBIfam" id="TIGR00876">
    <property type="entry name" value="tal_mycobact"/>
    <property type="match status" value="1"/>
</dbReference>
<comment type="similarity">
    <text evidence="4 10">Belongs to the transaldolase family. Type 2 subfamily.</text>
</comment>
<dbReference type="PIRSF" id="PIRSF036915">
    <property type="entry name" value="Trnald_Bac_Plnt"/>
    <property type="match status" value="1"/>
</dbReference>
<evidence type="ECO:0000256" key="5">
    <source>
        <dbReference type="ARBA" id="ARBA00013151"/>
    </source>
</evidence>
<keyword evidence="9 10" id="KW-0704">Schiff base</keyword>
<dbReference type="HAMAP" id="MF_00493">
    <property type="entry name" value="Transaldolase_2"/>
    <property type="match status" value="1"/>
</dbReference>
<evidence type="ECO:0000256" key="4">
    <source>
        <dbReference type="ARBA" id="ARBA00008426"/>
    </source>
</evidence>
<evidence type="ECO:0000256" key="8">
    <source>
        <dbReference type="ARBA" id="ARBA00023126"/>
    </source>
</evidence>
<evidence type="ECO:0000256" key="10">
    <source>
        <dbReference type="HAMAP-Rule" id="MF_00493"/>
    </source>
</evidence>
<comment type="pathway">
    <text evidence="3 10">Carbohydrate degradation; pentose phosphate pathway; D-glyceraldehyde 3-phosphate and beta-D-fructose 6-phosphate from D-ribose 5-phosphate and D-xylulose 5-phosphate (non-oxidative stage): step 2/3.</text>
</comment>
<keyword evidence="6 10" id="KW-0963">Cytoplasm</keyword>
<dbReference type="Proteomes" id="UP000622317">
    <property type="component" value="Unassembled WGS sequence"/>
</dbReference>
<dbReference type="Gene3D" id="3.20.20.70">
    <property type="entry name" value="Aldolase class I"/>
    <property type="match status" value="1"/>
</dbReference>
<evidence type="ECO:0000256" key="6">
    <source>
        <dbReference type="ARBA" id="ARBA00022490"/>
    </source>
</evidence>
<dbReference type="EMBL" id="JACYFG010000032">
    <property type="protein sequence ID" value="MBD5780106.1"/>
    <property type="molecule type" value="Genomic_DNA"/>
</dbReference>
<accession>A0A927IHE8</accession>
<dbReference type="AlphaFoldDB" id="A0A927IHE8"/>
<keyword evidence="8 10" id="KW-0570">Pentose shunt</keyword>